<evidence type="ECO:0000259" key="1">
    <source>
        <dbReference type="Pfam" id="PF06713"/>
    </source>
</evidence>
<evidence type="ECO:0000313" key="2">
    <source>
        <dbReference type="EMBL" id="QQT86863.1"/>
    </source>
</evidence>
<dbReference type="Proteomes" id="UP000595320">
    <property type="component" value="Chromosome"/>
</dbReference>
<dbReference type="RefSeq" id="WP_126624261.1">
    <property type="nucleotide sequence ID" value="NZ_AP018824.1"/>
</dbReference>
<sequence>MQTFRSKKDWWIVGFIVAATGILLQMLWSMQLRGTLAEYPEHGIVYALTIAIMWWPLLNTRYIVTQDQLIIHSMFLKWTISRDQIQKMSPTNNPLSAPALSLDRLQIDYQKDGKNKSVLVSPKDKEKFLQALQSTLVIESHKK</sequence>
<gene>
    <name evidence="2" type="ORF">I6I53_03505</name>
</gene>
<accession>A0A3G9FZN4</accession>
<dbReference type="EMBL" id="CP068176">
    <property type="protein sequence ID" value="QQT86863.1"/>
    <property type="molecule type" value="Genomic_DNA"/>
</dbReference>
<dbReference type="Pfam" id="PF06713">
    <property type="entry name" value="bPH_4"/>
    <property type="match status" value="1"/>
</dbReference>
<dbReference type="InterPro" id="IPR009589">
    <property type="entry name" value="PH_YyaB-like"/>
</dbReference>
<evidence type="ECO:0000313" key="3">
    <source>
        <dbReference type="Proteomes" id="UP000595320"/>
    </source>
</evidence>
<reference evidence="2 3" key="1">
    <citation type="submission" date="2021-01" db="EMBL/GenBank/DDBJ databases">
        <title>FDA dAtabase for Regulatory Grade micrObial Sequences (FDA-ARGOS): Supporting development and validation of Infectious Disease Dx tests.</title>
        <authorList>
            <person name="Sproer C."/>
            <person name="Gronow S."/>
            <person name="Severitt S."/>
            <person name="Schroder I."/>
            <person name="Tallon L."/>
            <person name="Sadzewicz L."/>
            <person name="Zhao X."/>
            <person name="Boylan J."/>
            <person name="Ott S."/>
            <person name="Bowen H."/>
            <person name="Vavikolanu K."/>
            <person name="Mehta A."/>
            <person name="Aluvathingal J."/>
            <person name="Nadendla S."/>
            <person name="Lowell S."/>
            <person name="Myers T."/>
            <person name="Yan Y."/>
            <person name="Sichtig H."/>
        </authorList>
    </citation>
    <scope>NUCLEOTIDE SEQUENCE [LARGE SCALE GENOMIC DNA]</scope>
    <source>
        <strain evidence="2 3">FDAARGOS_1096</strain>
    </source>
</reference>
<proteinExistence type="predicted"/>
<feature type="domain" description="Uncharacterized protein YyaB-like PH" evidence="1">
    <location>
        <begin position="60"/>
        <end position="134"/>
    </location>
</feature>
<name>A0A3G9FZN4_9GAMM</name>
<protein>
    <submittedName>
        <fullName evidence="2">PH domain-containing protein</fullName>
    </submittedName>
</protein>
<organism evidence="2 3">
    <name type="scientific">Acinetobacter ursingii</name>
    <dbReference type="NCBI Taxonomy" id="108980"/>
    <lineage>
        <taxon>Bacteria</taxon>
        <taxon>Pseudomonadati</taxon>
        <taxon>Pseudomonadota</taxon>
        <taxon>Gammaproteobacteria</taxon>
        <taxon>Moraxellales</taxon>
        <taxon>Moraxellaceae</taxon>
        <taxon>Acinetobacter</taxon>
    </lineage>
</organism>
<dbReference type="AlphaFoldDB" id="A0A3G9FZN4"/>
<dbReference type="GO" id="GO:0030153">
    <property type="term" value="P:bacteriocin immunity"/>
    <property type="evidence" value="ECO:0007669"/>
    <property type="project" value="InterPro"/>
</dbReference>